<dbReference type="PANTHER" id="PTHR46094:SF1">
    <property type="entry name" value="INTEGRATOR COMPLEX SUBUNIT 9"/>
    <property type="match status" value="1"/>
</dbReference>
<name>A0A1I7X3B6_HETBA</name>
<dbReference type="GO" id="GO:0032039">
    <property type="term" value="C:integrator complex"/>
    <property type="evidence" value="ECO:0007669"/>
    <property type="project" value="InterPro"/>
</dbReference>
<dbReference type="InterPro" id="IPR027074">
    <property type="entry name" value="Integrator_9su"/>
</dbReference>
<dbReference type="InterPro" id="IPR001279">
    <property type="entry name" value="Metallo-B-lactamas"/>
</dbReference>
<dbReference type="GO" id="GO:0034472">
    <property type="term" value="P:snRNA 3'-end processing"/>
    <property type="evidence" value="ECO:0007669"/>
    <property type="project" value="TreeGrafter"/>
</dbReference>
<dbReference type="InterPro" id="IPR036866">
    <property type="entry name" value="RibonucZ/Hydroxyglut_hydro"/>
</dbReference>
<organism evidence="4 5">
    <name type="scientific">Heterorhabditis bacteriophora</name>
    <name type="common">Entomopathogenic nematode worm</name>
    <dbReference type="NCBI Taxonomy" id="37862"/>
    <lineage>
        <taxon>Eukaryota</taxon>
        <taxon>Metazoa</taxon>
        <taxon>Ecdysozoa</taxon>
        <taxon>Nematoda</taxon>
        <taxon>Chromadorea</taxon>
        <taxon>Rhabditida</taxon>
        <taxon>Rhabditina</taxon>
        <taxon>Rhabditomorpha</taxon>
        <taxon>Strongyloidea</taxon>
        <taxon>Heterorhabditidae</taxon>
        <taxon>Heterorhabditis</taxon>
    </lineage>
</organism>
<keyword evidence="4" id="KW-1185">Reference proteome</keyword>
<dbReference type="PANTHER" id="PTHR46094">
    <property type="entry name" value="INTEGRATOR COMPLEX SUBUNIT 9"/>
    <property type="match status" value="1"/>
</dbReference>
<evidence type="ECO:0000259" key="3">
    <source>
        <dbReference type="Pfam" id="PF16661"/>
    </source>
</evidence>
<dbReference type="SUPFAM" id="SSF56281">
    <property type="entry name" value="Metallo-hydrolase/oxidoreductase"/>
    <property type="match status" value="1"/>
</dbReference>
<dbReference type="Gene3D" id="3.60.15.10">
    <property type="entry name" value="Ribonuclease Z/Hydroxyacylglutathione hydrolase-like"/>
    <property type="match status" value="1"/>
</dbReference>
<dbReference type="WBParaSite" id="Hba_11991">
    <property type="protein sequence ID" value="Hba_11991"/>
    <property type="gene ID" value="Hba_11991"/>
</dbReference>
<evidence type="ECO:0000256" key="2">
    <source>
        <dbReference type="ARBA" id="ARBA00023242"/>
    </source>
</evidence>
<dbReference type="Proteomes" id="UP000095283">
    <property type="component" value="Unplaced"/>
</dbReference>
<accession>A0A1I7X3B6</accession>
<sequence>MQVTNLSWHPHKPCILLRWPNVTILLDCALDFSSFNQYLPYVYSESMRLKKLPTHQSSSPLKYLKQIRENVYVEGIPEVHPTPLDTISMESVDCILVSNWQSLVALPYYTQNSGFRGVVFATEPVVQFGRLMMAELIEYFERIVLDDIGDKWKDPQIYCTFPNYLHRNPLEWKKFYSKEVMDETLARVSTIAFKQSMGNIIVTAYGSGYSIGSANWVIKTEYDRIGYLSSSSCRSSHTRSVDWEKLRETDSLIMTSLTNTDHSPEGGVSMDTPIYFISPVAKGALAYSNVNAEWLADSKLNAVYVPEEPFSHSSVSLVRSGRLKIYENIYESFSKDYKTPCVVFPNNFIIRTEIFPSLYQVIKFSLLSDPDYPLSEVYGPYLDLAIRAYHFPIETRLDFNQVNNTVLPNELRPKTLFIPDAYTPKSSIYGRPDMVVQFTPYTPMRYDEPITIPLSKKSRKRKIKIHPDLIKKIDIRGHHATGDFGICALTGHLCVYDDAFELLPAKKKMGALRPKFIGRLTADMVLKALQKRNLSGRIVKGEEGKTVIRIDAINSVVTLSVDGLKTNIQAPKEHRALLTDAVTSYLQALC</sequence>
<feature type="domain" description="Metallo-beta-lactamase" evidence="3">
    <location>
        <begin position="89"/>
        <end position="229"/>
    </location>
</feature>
<proteinExistence type="predicted"/>
<evidence type="ECO:0000313" key="5">
    <source>
        <dbReference type="WBParaSite" id="Hba_11991"/>
    </source>
</evidence>
<evidence type="ECO:0000313" key="4">
    <source>
        <dbReference type="Proteomes" id="UP000095283"/>
    </source>
</evidence>
<dbReference type="Pfam" id="PF16661">
    <property type="entry name" value="Lactamase_B_6"/>
    <property type="match status" value="1"/>
</dbReference>
<reference evidence="5" key="1">
    <citation type="submission" date="2016-11" db="UniProtKB">
        <authorList>
            <consortium name="WormBaseParasite"/>
        </authorList>
    </citation>
    <scope>IDENTIFICATION</scope>
</reference>
<comment type="subcellular location">
    <subcellularLocation>
        <location evidence="1">Nucleus</location>
    </subcellularLocation>
</comment>
<keyword evidence="2" id="KW-0539">Nucleus</keyword>
<protein>
    <submittedName>
        <fullName evidence="5">Lactamase_B domain-containing protein</fullName>
    </submittedName>
</protein>
<evidence type="ECO:0000256" key="1">
    <source>
        <dbReference type="ARBA" id="ARBA00004123"/>
    </source>
</evidence>
<dbReference type="AlphaFoldDB" id="A0A1I7X3B6"/>